<dbReference type="Proteomes" id="UP000541444">
    <property type="component" value="Unassembled WGS sequence"/>
</dbReference>
<proteinExistence type="predicted"/>
<name>A0A7J7N1D3_9MAGN</name>
<evidence type="ECO:0000313" key="2">
    <source>
        <dbReference type="Proteomes" id="UP000541444"/>
    </source>
</evidence>
<feature type="non-terminal residue" evidence="1">
    <location>
        <position position="72"/>
    </location>
</feature>
<keyword evidence="2" id="KW-1185">Reference proteome</keyword>
<reference evidence="1 2" key="1">
    <citation type="journal article" date="2020" name="IScience">
        <title>Genome Sequencing of the Endangered Kingdonia uniflora (Circaeasteraceae, Ranunculales) Reveals Potential Mechanisms of Evolutionary Specialization.</title>
        <authorList>
            <person name="Sun Y."/>
            <person name="Deng T."/>
            <person name="Zhang A."/>
            <person name="Moore M.J."/>
            <person name="Landis J.B."/>
            <person name="Lin N."/>
            <person name="Zhang H."/>
            <person name="Zhang X."/>
            <person name="Huang J."/>
            <person name="Zhang X."/>
            <person name="Sun H."/>
            <person name="Wang H."/>
        </authorList>
    </citation>
    <scope>NUCLEOTIDE SEQUENCE [LARGE SCALE GENOMIC DNA]</scope>
    <source>
        <strain evidence="1">TB1705</strain>
        <tissue evidence="1">Leaf</tissue>
    </source>
</reference>
<evidence type="ECO:0000313" key="1">
    <source>
        <dbReference type="EMBL" id="KAF6160975.1"/>
    </source>
</evidence>
<protein>
    <submittedName>
        <fullName evidence="1">Uncharacterized protein</fullName>
    </submittedName>
</protein>
<comment type="caution">
    <text evidence="1">The sequence shown here is derived from an EMBL/GenBank/DDBJ whole genome shotgun (WGS) entry which is preliminary data.</text>
</comment>
<gene>
    <name evidence="1" type="ORF">GIB67_007616</name>
</gene>
<organism evidence="1 2">
    <name type="scientific">Kingdonia uniflora</name>
    <dbReference type="NCBI Taxonomy" id="39325"/>
    <lineage>
        <taxon>Eukaryota</taxon>
        <taxon>Viridiplantae</taxon>
        <taxon>Streptophyta</taxon>
        <taxon>Embryophyta</taxon>
        <taxon>Tracheophyta</taxon>
        <taxon>Spermatophyta</taxon>
        <taxon>Magnoliopsida</taxon>
        <taxon>Ranunculales</taxon>
        <taxon>Circaeasteraceae</taxon>
        <taxon>Kingdonia</taxon>
    </lineage>
</organism>
<dbReference type="EMBL" id="JACGCM010001144">
    <property type="protein sequence ID" value="KAF6160975.1"/>
    <property type="molecule type" value="Genomic_DNA"/>
</dbReference>
<dbReference type="AlphaFoldDB" id="A0A7J7N1D3"/>
<accession>A0A7J7N1D3</accession>
<sequence>MLELHCISKGKILVYGLPRKKTLAKKTIPKNKAVRLGSIVGDVNMSQVMGDMTASQVMGDVTVSQVMVDVTV</sequence>